<dbReference type="SUPFAM" id="SSF50978">
    <property type="entry name" value="WD40 repeat-like"/>
    <property type="match status" value="1"/>
</dbReference>
<dbReference type="EMBL" id="CADEPI010000045">
    <property type="protein sequence ID" value="CAB3369413.1"/>
    <property type="molecule type" value="Genomic_DNA"/>
</dbReference>
<feature type="region of interest" description="Disordered" evidence="8">
    <location>
        <begin position="42"/>
        <end position="63"/>
    </location>
</feature>
<evidence type="ECO:0000256" key="8">
    <source>
        <dbReference type="SAM" id="MobiDB-lite"/>
    </source>
</evidence>
<evidence type="ECO:0000256" key="1">
    <source>
        <dbReference type="ARBA" id="ARBA00004604"/>
    </source>
</evidence>
<dbReference type="Proteomes" id="UP000494165">
    <property type="component" value="Unassembled WGS sequence"/>
</dbReference>
<evidence type="ECO:0000256" key="4">
    <source>
        <dbReference type="ARBA" id="ARBA00022737"/>
    </source>
</evidence>
<proteinExistence type="inferred from homology"/>
<feature type="compositionally biased region" description="Basic and acidic residues" evidence="8">
    <location>
        <begin position="52"/>
        <end position="63"/>
    </location>
</feature>
<evidence type="ECO:0000256" key="7">
    <source>
        <dbReference type="PROSITE-ProRule" id="PRU00221"/>
    </source>
</evidence>
<dbReference type="Gene3D" id="2.130.10.10">
    <property type="entry name" value="YVTN repeat-like/Quinoprotein amine dehydrogenase"/>
    <property type="match status" value="1"/>
</dbReference>
<dbReference type="GO" id="GO:0032040">
    <property type="term" value="C:small-subunit processome"/>
    <property type="evidence" value="ECO:0007669"/>
    <property type="project" value="TreeGrafter"/>
</dbReference>
<evidence type="ECO:0000256" key="3">
    <source>
        <dbReference type="ARBA" id="ARBA00022574"/>
    </source>
</evidence>
<keyword evidence="4" id="KW-0677">Repeat</keyword>
<dbReference type="InterPro" id="IPR001680">
    <property type="entry name" value="WD40_rpt"/>
</dbReference>
<feature type="compositionally biased region" description="Basic residues" evidence="8">
    <location>
        <begin position="1"/>
        <end position="16"/>
    </location>
</feature>
<dbReference type="SMART" id="SM00320">
    <property type="entry name" value="WD40"/>
    <property type="match status" value="3"/>
</dbReference>
<accession>A0A8S1CM63</accession>
<keyword evidence="3 7" id="KW-0853">WD repeat</keyword>
<evidence type="ECO:0000256" key="2">
    <source>
        <dbReference type="ARBA" id="ARBA00022552"/>
    </source>
</evidence>
<evidence type="ECO:0000256" key="6">
    <source>
        <dbReference type="ARBA" id="ARBA00025767"/>
    </source>
</evidence>
<evidence type="ECO:0000256" key="5">
    <source>
        <dbReference type="ARBA" id="ARBA00023242"/>
    </source>
</evidence>
<keyword evidence="5" id="KW-0539">Nucleus</keyword>
<keyword evidence="10" id="KW-1185">Reference proteome</keyword>
<evidence type="ECO:0008006" key="11">
    <source>
        <dbReference type="Google" id="ProtNLM"/>
    </source>
</evidence>
<comment type="subcellular location">
    <subcellularLocation>
        <location evidence="1">Nucleus</location>
        <location evidence="1">Nucleolus</location>
    </subcellularLocation>
</comment>
<dbReference type="InterPro" id="IPR036322">
    <property type="entry name" value="WD40_repeat_dom_sf"/>
</dbReference>
<keyword evidence="2" id="KW-0698">rRNA processing</keyword>
<protein>
    <recommendedName>
        <fullName evidence="11">U3 small nucleolar RNA-associated protein 18 homolog</fullName>
    </recommendedName>
</protein>
<dbReference type="Pfam" id="PF00400">
    <property type="entry name" value="WD40"/>
    <property type="match status" value="1"/>
</dbReference>
<evidence type="ECO:0000313" key="9">
    <source>
        <dbReference type="EMBL" id="CAB3369413.1"/>
    </source>
</evidence>
<dbReference type="GO" id="GO:0034388">
    <property type="term" value="C:Pwp2p-containing subcomplex of 90S preribosome"/>
    <property type="evidence" value="ECO:0007669"/>
    <property type="project" value="TreeGrafter"/>
</dbReference>
<comment type="similarity">
    <text evidence="6">Belongs to the WD repeat UTP18 family.</text>
</comment>
<dbReference type="PANTHER" id="PTHR18359">
    <property type="entry name" value="WD-REPEAT PROTEIN-RELATED"/>
    <property type="match status" value="1"/>
</dbReference>
<dbReference type="OrthoDB" id="1935146at2759"/>
<organism evidence="9 10">
    <name type="scientific">Cloeon dipterum</name>
    <dbReference type="NCBI Taxonomy" id="197152"/>
    <lineage>
        <taxon>Eukaryota</taxon>
        <taxon>Metazoa</taxon>
        <taxon>Ecdysozoa</taxon>
        <taxon>Arthropoda</taxon>
        <taxon>Hexapoda</taxon>
        <taxon>Insecta</taxon>
        <taxon>Pterygota</taxon>
        <taxon>Palaeoptera</taxon>
        <taxon>Ephemeroptera</taxon>
        <taxon>Pisciforma</taxon>
        <taxon>Baetidae</taxon>
        <taxon>Cloeon</taxon>
    </lineage>
</organism>
<sequence>MSKVQHHTFGKKRKVKHTEDEVQDELTRLQEIVFRKAVQKDDQEVVDGSYDVDEKKDDPTPEKKIRAPAWEDEEDMLLTVDDVVSNGTENPSLRRKSSLPLTSKTDRYDKMLAENFRAIVGTPKWAKLKESTGEEEEFGSKVLRNASQLLGSSSTLSATMLNYTRLNDMNEKGIVQKTIITSIEFNPTAQVSAVANRSGNVTFYQVDGDKNSLLHKIAFQRFPIDSAKFSPDGSEFLVGSSYRASFQSLDLASNKASMIPAPLSGPEFNNTELFCLSNNGEYIALAGKDGSVAILTSHTKELIHTLKVPCKCVSLSFSSDSSMLFTYSVDGKVYIWEVNQRKCLHRFVDEGCLRGVSMSLAPGDQYLALGSSSGIVNVYSQSSFMPTGKVFFPKRDGCVQLVLGRKN</sequence>
<dbReference type="PROSITE" id="PS50082">
    <property type="entry name" value="WD_REPEATS_2"/>
    <property type="match status" value="1"/>
</dbReference>
<gene>
    <name evidence="9" type="ORF">CLODIP_2_CD12286</name>
</gene>
<dbReference type="InterPro" id="IPR045161">
    <property type="entry name" value="Utp18"/>
</dbReference>
<feature type="region of interest" description="Disordered" evidence="8">
    <location>
        <begin position="1"/>
        <end position="22"/>
    </location>
</feature>
<dbReference type="PANTHER" id="PTHR18359:SF0">
    <property type="entry name" value="U3 SMALL NUCLEOLAR RNA-ASSOCIATED PROTEIN 18 HOMOLOG"/>
    <property type="match status" value="1"/>
</dbReference>
<name>A0A8S1CM63_9INSE</name>
<reference evidence="9 10" key="1">
    <citation type="submission" date="2020-04" db="EMBL/GenBank/DDBJ databases">
        <authorList>
            <person name="Alioto T."/>
            <person name="Alioto T."/>
            <person name="Gomez Garrido J."/>
        </authorList>
    </citation>
    <scope>NUCLEOTIDE SEQUENCE [LARGE SCALE GENOMIC DNA]</scope>
</reference>
<dbReference type="InterPro" id="IPR015943">
    <property type="entry name" value="WD40/YVTN_repeat-like_dom_sf"/>
</dbReference>
<feature type="repeat" description="WD" evidence="7">
    <location>
        <begin position="314"/>
        <end position="346"/>
    </location>
</feature>
<dbReference type="AlphaFoldDB" id="A0A8S1CM63"/>
<dbReference type="GO" id="GO:0006364">
    <property type="term" value="P:rRNA processing"/>
    <property type="evidence" value="ECO:0007669"/>
    <property type="project" value="UniProtKB-KW"/>
</dbReference>
<evidence type="ECO:0000313" key="10">
    <source>
        <dbReference type="Proteomes" id="UP000494165"/>
    </source>
</evidence>
<comment type="caution">
    <text evidence="9">The sequence shown here is derived from an EMBL/GenBank/DDBJ whole genome shotgun (WGS) entry which is preliminary data.</text>
</comment>